<dbReference type="InterPro" id="IPR052561">
    <property type="entry name" value="ComplexI_Subunit1"/>
</dbReference>
<feature type="transmembrane region" description="Helical" evidence="5">
    <location>
        <begin position="135"/>
        <end position="156"/>
    </location>
</feature>
<dbReference type="Pfam" id="PF00146">
    <property type="entry name" value="NADHdh"/>
    <property type="match status" value="1"/>
</dbReference>
<proteinExistence type="predicted"/>
<organism evidence="6 7">
    <name type="scientific">Caldovatus aquaticus</name>
    <dbReference type="NCBI Taxonomy" id="2865671"/>
    <lineage>
        <taxon>Bacteria</taxon>
        <taxon>Pseudomonadati</taxon>
        <taxon>Pseudomonadota</taxon>
        <taxon>Alphaproteobacteria</taxon>
        <taxon>Acetobacterales</taxon>
        <taxon>Roseomonadaceae</taxon>
        <taxon>Caldovatus</taxon>
    </lineage>
</organism>
<evidence type="ECO:0000256" key="3">
    <source>
        <dbReference type="ARBA" id="ARBA00022989"/>
    </source>
</evidence>
<feature type="transmembrane region" description="Helical" evidence="5">
    <location>
        <begin position="176"/>
        <end position="196"/>
    </location>
</feature>
<feature type="transmembrane region" description="Helical" evidence="5">
    <location>
        <begin position="67"/>
        <end position="87"/>
    </location>
</feature>
<dbReference type="PANTHER" id="PTHR43359:SF1">
    <property type="entry name" value="FORMATE HYDROGENLYASE SUBUNIT 4-RELATED"/>
    <property type="match status" value="1"/>
</dbReference>
<dbReference type="Proteomes" id="UP001519924">
    <property type="component" value="Unassembled WGS sequence"/>
</dbReference>
<dbReference type="PANTHER" id="PTHR43359">
    <property type="entry name" value="FORMATE HYDROGENLYASE SUBUNIT 4"/>
    <property type="match status" value="1"/>
</dbReference>
<feature type="transmembrane region" description="Helical" evidence="5">
    <location>
        <begin position="243"/>
        <end position="264"/>
    </location>
</feature>
<dbReference type="InterPro" id="IPR001694">
    <property type="entry name" value="NADH_UbQ_OxRdtase_su1/FPO"/>
</dbReference>
<keyword evidence="2 5" id="KW-0812">Transmembrane</keyword>
<comment type="subcellular location">
    <subcellularLocation>
        <location evidence="1">Membrane</location>
        <topology evidence="1">Multi-pass membrane protein</topology>
    </subcellularLocation>
</comment>
<protein>
    <submittedName>
        <fullName evidence="6">NADH-quinone oxidoreductase subunit H</fullName>
        <ecNumber evidence="6">1.6.5.11</ecNumber>
    </submittedName>
</protein>
<evidence type="ECO:0000256" key="1">
    <source>
        <dbReference type="ARBA" id="ARBA00004141"/>
    </source>
</evidence>
<sequence>MSGWLGALLVQVLHLAVMLAAAPLLAGLLRTAAARLAGRRGPHPLQPWRDLRKLLRKQTVAAEGASPVARVAPCAAVVATVLAAALVPSFSLGMLLGPLADLLLVAGLLLLARLARELAAMEAGALGGLDAARGLVRLVLAEPALVIAAMGLAMLAGTTGLEGIIAAVREGGAGGGVARLALPASAVLALAGLALAENARLPLGGAGAPALPPEAERELAGDRAAAPRDASGRHLALWEFQAALRLLVWLSLIAALALPVGLAPAGAGPLAWAAGLLAWAAKLLALGLAMAAAAAACARLPPARLPEFLAAALLVALLGVVLAFGSAVRL</sequence>
<evidence type="ECO:0000256" key="2">
    <source>
        <dbReference type="ARBA" id="ARBA00022692"/>
    </source>
</evidence>
<name>A0ABS7F0K0_9PROT</name>
<keyword evidence="7" id="KW-1185">Reference proteome</keyword>
<evidence type="ECO:0000256" key="5">
    <source>
        <dbReference type="SAM" id="Phobius"/>
    </source>
</evidence>
<evidence type="ECO:0000313" key="7">
    <source>
        <dbReference type="Proteomes" id="UP001519924"/>
    </source>
</evidence>
<dbReference type="EC" id="1.6.5.11" evidence="6"/>
<feature type="transmembrane region" description="Helical" evidence="5">
    <location>
        <begin position="270"/>
        <end position="296"/>
    </location>
</feature>
<gene>
    <name evidence="6" type="ORF">K1J50_06440</name>
</gene>
<keyword evidence="4 5" id="KW-0472">Membrane</keyword>
<dbReference type="RefSeq" id="WP_220116874.1">
    <property type="nucleotide sequence ID" value="NZ_JAHZUY010000011.1"/>
</dbReference>
<evidence type="ECO:0000313" key="6">
    <source>
        <dbReference type="EMBL" id="MBW8269124.1"/>
    </source>
</evidence>
<keyword evidence="3 5" id="KW-1133">Transmembrane helix</keyword>
<comment type="caution">
    <text evidence="6">The sequence shown here is derived from an EMBL/GenBank/DDBJ whole genome shotgun (WGS) entry which is preliminary data.</text>
</comment>
<keyword evidence="6" id="KW-0560">Oxidoreductase</keyword>
<evidence type="ECO:0000256" key="4">
    <source>
        <dbReference type="ARBA" id="ARBA00023136"/>
    </source>
</evidence>
<reference evidence="6 7" key="1">
    <citation type="submission" date="2021-08" db="EMBL/GenBank/DDBJ databases">
        <title>Caldovatus sediminis gen. nov., sp. nov., a moderately thermophilic bacterium isolated from a hot spring.</title>
        <authorList>
            <person name="Hu C.-J."/>
            <person name="Li W.-J."/>
            <person name="Xian W.-D."/>
        </authorList>
    </citation>
    <scope>NUCLEOTIDE SEQUENCE [LARGE SCALE GENOMIC DNA]</scope>
    <source>
        <strain evidence="6 7">SYSU G05006</strain>
    </source>
</reference>
<feature type="transmembrane region" description="Helical" evidence="5">
    <location>
        <begin position="6"/>
        <end position="29"/>
    </location>
</feature>
<feature type="transmembrane region" description="Helical" evidence="5">
    <location>
        <begin position="308"/>
        <end position="328"/>
    </location>
</feature>
<dbReference type="GO" id="GO:0016491">
    <property type="term" value="F:oxidoreductase activity"/>
    <property type="evidence" value="ECO:0007669"/>
    <property type="project" value="UniProtKB-KW"/>
</dbReference>
<dbReference type="EMBL" id="JAHZUY010000011">
    <property type="protein sequence ID" value="MBW8269124.1"/>
    <property type="molecule type" value="Genomic_DNA"/>
</dbReference>
<feature type="transmembrane region" description="Helical" evidence="5">
    <location>
        <begin position="93"/>
        <end position="114"/>
    </location>
</feature>
<accession>A0ABS7F0K0</accession>